<comment type="caution">
    <text evidence="13">The sequence shown here is derived from an EMBL/GenBank/DDBJ whole genome shotgun (WGS) entry which is preliminary data.</text>
</comment>
<keyword evidence="13" id="KW-0560">Oxidoreductase</keyword>
<name>A0A2S9YFJ6_9BACT</name>
<organism evidence="13 14">
    <name type="scientific">Enhygromyxa salina</name>
    <dbReference type="NCBI Taxonomy" id="215803"/>
    <lineage>
        <taxon>Bacteria</taxon>
        <taxon>Pseudomonadati</taxon>
        <taxon>Myxococcota</taxon>
        <taxon>Polyangia</taxon>
        <taxon>Nannocystales</taxon>
        <taxon>Nannocystaceae</taxon>
        <taxon>Enhygromyxa</taxon>
    </lineage>
</organism>
<evidence type="ECO:0000256" key="6">
    <source>
        <dbReference type="ARBA" id="ARBA00022692"/>
    </source>
</evidence>
<keyword evidence="5 12" id="KW-0349">Heme</keyword>
<dbReference type="EC" id="1.10.3.-" evidence="13"/>
<feature type="transmembrane region" description="Helical" evidence="12">
    <location>
        <begin position="101"/>
        <end position="123"/>
    </location>
</feature>
<dbReference type="GO" id="GO:0070069">
    <property type="term" value="C:cytochrome complex"/>
    <property type="evidence" value="ECO:0007669"/>
    <property type="project" value="UniProtKB-UniRule"/>
</dbReference>
<evidence type="ECO:0000256" key="12">
    <source>
        <dbReference type="PIRNR" id="PIRNR006446"/>
    </source>
</evidence>
<dbReference type="Proteomes" id="UP000237968">
    <property type="component" value="Unassembled WGS sequence"/>
</dbReference>
<reference evidence="13 14" key="1">
    <citation type="submission" date="2018-03" db="EMBL/GenBank/DDBJ databases">
        <title>Draft Genome Sequences of the Obligatory Marine Myxobacteria Enhygromyxa salina SWB005.</title>
        <authorList>
            <person name="Poehlein A."/>
            <person name="Moghaddam J.A."/>
            <person name="Harms H."/>
            <person name="Alanjari M."/>
            <person name="Koenig G.M."/>
            <person name="Daniel R."/>
            <person name="Schaeberle T.F."/>
        </authorList>
    </citation>
    <scope>NUCLEOTIDE SEQUENCE [LARGE SCALE GENOMIC DNA]</scope>
    <source>
        <strain evidence="13 14">SWB005</strain>
    </source>
</reference>
<dbReference type="GO" id="GO:0016682">
    <property type="term" value="F:oxidoreductase activity, acting on diphenols and related substances as donors, oxygen as acceptor"/>
    <property type="evidence" value="ECO:0007669"/>
    <property type="project" value="TreeGrafter"/>
</dbReference>
<evidence type="ECO:0000256" key="8">
    <source>
        <dbReference type="ARBA" id="ARBA00022982"/>
    </source>
</evidence>
<keyword evidence="9 12" id="KW-1133">Transmembrane helix</keyword>
<evidence type="ECO:0000256" key="1">
    <source>
        <dbReference type="ARBA" id="ARBA00004651"/>
    </source>
</evidence>
<dbReference type="Pfam" id="PF01654">
    <property type="entry name" value="Cyt_bd_oxida_I"/>
    <property type="match status" value="1"/>
</dbReference>
<keyword evidence="7 12" id="KW-0479">Metal-binding</keyword>
<evidence type="ECO:0000256" key="7">
    <source>
        <dbReference type="ARBA" id="ARBA00022723"/>
    </source>
</evidence>
<feature type="transmembrane region" description="Helical" evidence="12">
    <location>
        <begin position="135"/>
        <end position="157"/>
    </location>
</feature>
<keyword evidence="3 12" id="KW-0813">Transport</keyword>
<evidence type="ECO:0000256" key="9">
    <source>
        <dbReference type="ARBA" id="ARBA00022989"/>
    </source>
</evidence>
<feature type="transmembrane region" description="Helical" evidence="12">
    <location>
        <begin position="358"/>
        <end position="385"/>
    </location>
</feature>
<comment type="subcellular location">
    <subcellularLocation>
        <location evidence="1">Cell membrane</location>
        <topology evidence="1">Multi-pass membrane protein</topology>
    </subcellularLocation>
</comment>
<feature type="transmembrane region" description="Helical" evidence="12">
    <location>
        <begin position="448"/>
        <end position="470"/>
    </location>
</feature>
<sequence>MLRLGWHEVSPREQELRVQRTVLASLASGKFCLARFNCTVHTDVSDLLAARSQMAMSLAFHILFAVAGMAMPLLMVLAELRHQRTGDPAALELAKRWAKGTAILFAVGAVSGTVLSFELGLLWPQFMRHAGPLVGMPFSLEGFAFFLEAIFLGLYLYGWDHLRPRVHLACGLGVALCGLLSAIFVVAVNAWMNEPSGFEYVDGAFVNIRPWEAMFNGAFFSQALHMALAAYASIAVAVMGIHAWALRREPDSALHRTAFRLALGLALVAVPAQIVSGDHSAKHIARDQPVKLAAAEALFETQTRAPLALGGIADSSSAQLRGAIELPGMLSLIAFSDPDAEVTGLDSVPRELWPPVNIVHFAFDLMVGCGLAMLAVVGFGGLWWVDARLRGRPPPWARPRYLIFALLAGPLGFIALEAGWVVTEVGRQPWVIQGYMKTSEAVTPMPGLVAPFLVFSALYLFLGVVVIVLLKNHVLAATPGAERAAEETSA</sequence>
<evidence type="ECO:0000256" key="3">
    <source>
        <dbReference type="ARBA" id="ARBA00022448"/>
    </source>
</evidence>
<feature type="transmembrane region" description="Helical" evidence="12">
    <location>
        <begin position="223"/>
        <end position="246"/>
    </location>
</feature>
<keyword evidence="6 12" id="KW-0812">Transmembrane</keyword>
<dbReference type="PIRSF" id="PIRSF006446">
    <property type="entry name" value="Cyt_quinol_oxidase_1"/>
    <property type="match status" value="1"/>
</dbReference>
<protein>
    <submittedName>
        <fullName evidence="13">Putative cytochrome bd menaquinol oxidase subunit I</fullName>
        <ecNumber evidence="13">1.10.3.-</ecNumber>
    </submittedName>
</protein>
<accession>A0A2S9YFJ6</accession>
<proteinExistence type="inferred from homology"/>
<evidence type="ECO:0000256" key="5">
    <source>
        <dbReference type="ARBA" id="ARBA00022617"/>
    </source>
</evidence>
<dbReference type="EMBL" id="PVNK01000068">
    <property type="protein sequence ID" value="PRQ03884.1"/>
    <property type="molecule type" value="Genomic_DNA"/>
</dbReference>
<keyword evidence="10 12" id="KW-0408">Iron</keyword>
<dbReference type="InterPro" id="IPR002585">
    <property type="entry name" value="Cyt-d_ubiquinol_oxidase_su_1"/>
</dbReference>
<keyword evidence="8 12" id="KW-0249">Electron transport</keyword>
<feature type="transmembrane region" description="Helical" evidence="12">
    <location>
        <begin position="169"/>
        <end position="192"/>
    </location>
</feature>
<evidence type="ECO:0000313" key="14">
    <source>
        <dbReference type="Proteomes" id="UP000237968"/>
    </source>
</evidence>
<evidence type="ECO:0000256" key="10">
    <source>
        <dbReference type="ARBA" id="ARBA00023004"/>
    </source>
</evidence>
<dbReference type="GO" id="GO:0046872">
    <property type="term" value="F:metal ion binding"/>
    <property type="evidence" value="ECO:0007669"/>
    <property type="project" value="UniProtKB-UniRule"/>
</dbReference>
<dbReference type="PANTHER" id="PTHR30365:SF14">
    <property type="entry name" value="CYTOCHROME BD MENAQUINOL OXIDASE SUBUNIT I-RELATED"/>
    <property type="match status" value="1"/>
</dbReference>
<evidence type="ECO:0000256" key="4">
    <source>
        <dbReference type="ARBA" id="ARBA00022475"/>
    </source>
</evidence>
<dbReference type="AlphaFoldDB" id="A0A2S9YFJ6"/>
<evidence type="ECO:0000313" key="13">
    <source>
        <dbReference type="EMBL" id="PRQ03884.1"/>
    </source>
</evidence>
<dbReference type="GO" id="GO:0020037">
    <property type="term" value="F:heme binding"/>
    <property type="evidence" value="ECO:0007669"/>
    <property type="project" value="TreeGrafter"/>
</dbReference>
<keyword evidence="4 12" id="KW-1003">Cell membrane</keyword>
<dbReference type="PANTHER" id="PTHR30365">
    <property type="entry name" value="CYTOCHROME D UBIQUINOL OXIDASE"/>
    <property type="match status" value="1"/>
</dbReference>
<evidence type="ECO:0000256" key="2">
    <source>
        <dbReference type="ARBA" id="ARBA00009819"/>
    </source>
</evidence>
<dbReference type="GO" id="GO:0019646">
    <property type="term" value="P:aerobic electron transport chain"/>
    <property type="evidence" value="ECO:0007669"/>
    <property type="project" value="InterPro"/>
</dbReference>
<feature type="transmembrane region" description="Helical" evidence="12">
    <location>
        <begin position="401"/>
        <end position="422"/>
    </location>
</feature>
<dbReference type="GO" id="GO:0009055">
    <property type="term" value="F:electron transfer activity"/>
    <property type="evidence" value="ECO:0007669"/>
    <property type="project" value="UniProtKB-UniRule"/>
</dbReference>
<comment type="similarity">
    <text evidence="2 12">Belongs to the cytochrome ubiquinol oxidase subunit 1 family.</text>
</comment>
<feature type="transmembrane region" description="Helical" evidence="12">
    <location>
        <begin position="258"/>
        <end position="276"/>
    </location>
</feature>
<keyword evidence="14" id="KW-1185">Reference proteome</keyword>
<keyword evidence="11 12" id="KW-0472">Membrane</keyword>
<feature type="transmembrane region" description="Helical" evidence="12">
    <location>
        <begin position="58"/>
        <end position="80"/>
    </location>
</feature>
<dbReference type="GO" id="GO:0005886">
    <property type="term" value="C:plasma membrane"/>
    <property type="evidence" value="ECO:0007669"/>
    <property type="project" value="UniProtKB-SubCell"/>
</dbReference>
<evidence type="ECO:0000256" key="11">
    <source>
        <dbReference type="ARBA" id="ARBA00023136"/>
    </source>
</evidence>
<gene>
    <name evidence="13" type="primary">ythA</name>
    <name evidence="13" type="ORF">ENSA5_12530</name>
</gene>